<keyword evidence="6" id="KW-1015">Disulfide bond</keyword>
<gene>
    <name evidence="10" type="ORF">MAR_025283</name>
</gene>
<keyword evidence="2" id="KW-0964">Secreted</keyword>
<dbReference type="InterPro" id="IPR001881">
    <property type="entry name" value="EGF-like_Ca-bd_dom"/>
</dbReference>
<dbReference type="SUPFAM" id="SSF57184">
    <property type="entry name" value="Growth factor receptor domain"/>
    <property type="match status" value="2"/>
</dbReference>
<keyword evidence="4" id="KW-0732">Signal</keyword>
<evidence type="ECO:0000259" key="9">
    <source>
        <dbReference type="PROSITE" id="PS50026"/>
    </source>
</evidence>
<feature type="domain" description="EGF-like" evidence="9">
    <location>
        <begin position="130"/>
        <end position="166"/>
    </location>
</feature>
<keyword evidence="3 8" id="KW-0245">EGF-like domain</keyword>
<evidence type="ECO:0000256" key="4">
    <source>
        <dbReference type="ARBA" id="ARBA00022729"/>
    </source>
</evidence>
<dbReference type="EMBL" id="CP111014">
    <property type="protein sequence ID" value="WAR00911.1"/>
    <property type="molecule type" value="Genomic_DNA"/>
</dbReference>
<proteinExistence type="predicted"/>
<sequence length="443" mass="48786">MLCVSDVDECVEGRAPCDGTCQNLEGSFLCTCSAGYVLNMDARTCKDIDECSTGQHNCQHECVNTEGSYTCGCPPGFNQARDGQCLDINECILESHLCSPNGQCRNTQGSFQCVCDHGYKLDSTGRLCIDVNECEGGECENLCENSAGGFYCGCPEGYTEYWNQCIEIDVCSGTPCVYECMPTGQQFQCGCPPGYQMIGEGHCIQTISPSEYKNMFPPGVELPHESSLGVGELPPGEGCYSCNIGDTPLDVPLSKRMKRSTGIVQDGESSQYSTGIAANMGDVVIEDLHSQQARFRPKILRITKREAMRQKGKNRRHASKKEREGGYMELKAANETTVDITHPLPVYVDLSDVSRKTKLVKIVPALSALQGNVDYKIINRNDKLFFIREKRGVSSLHAKRKKLSPGMSYHLDIEALPMHEEAEIAGHNVHIGKTVFRFFVNVL</sequence>
<comment type="subcellular location">
    <subcellularLocation>
        <location evidence="1">Secreted</location>
    </subcellularLocation>
</comment>
<dbReference type="SMART" id="SM00181">
    <property type="entry name" value="EGF"/>
    <property type="match status" value="5"/>
</dbReference>
<dbReference type="PANTHER" id="PTHR47333">
    <property type="entry name" value="VON WILLEBRAND FACTOR C AND EGF DOMAIN-CONTAINING PROTEIN"/>
    <property type="match status" value="1"/>
</dbReference>
<keyword evidence="5" id="KW-0677">Repeat</keyword>
<dbReference type="SMART" id="SM00179">
    <property type="entry name" value="EGF_CA"/>
    <property type="match status" value="5"/>
</dbReference>
<name>A0ABY7E173_MYAAR</name>
<dbReference type="PROSITE" id="PS01186">
    <property type="entry name" value="EGF_2"/>
    <property type="match status" value="5"/>
</dbReference>
<dbReference type="InterPro" id="IPR000152">
    <property type="entry name" value="EGF-type_Asp/Asn_hydroxyl_site"/>
</dbReference>
<evidence type="ECO:0000256" key="8">
    <source>
        <dbReference type="PROSITE-ProRule" id="PRU00076"/>
    </source>
</evidence>
<dbReference type="InterPro" id="IPR018097">
    <property type="entry name" value="EGF_Ca-bd_CS"/>
</dbReference>
<keyword evidence="7" id="KW-0325">Glycoprotein</keyword>
<evidence type="ECO:0000256" key="1">
    <source>
        <dbReference type="ARBA" id="ARBA00004613"/>
    </source>
</evidence>
<dbReference type="Gene3D" id="2.10.25.10">
    <property type="entry name" value="Laminin"/>
    <property type="match status" value="5"/>
</dbReference>
<dbReference type="PROSITE" id="PS50026">
    <property type="entry name" value="EGF_3"/>
    <property type="match status" value="4"/>
</dbReference>
<reference evidence="10" key="1">
    <citation type="submission" date="2022-11" db="EMBL/GenBank/DDBJ databases">
        <title>Centuries of genome instability and evolution in soft-shell clam transmissible cancer (bioRxiv).</title>
        <authorList>
            <person name="Hart S.F.M."/>
            <person name="Yonemitsu M.A."/>
            <person name="Giersch R.M."/>
            <person name="Beal B.F."/>
            <person name="Arriagada G."/>
            <person name="Davis B.W."/>
            <person name="Ostrander E.A."/>
            <person name="Goff S.P."/>
            <person name="Metzger M.J."/>
        </authorList>
    </citation>
    <scope>NUCLEOTIDE SEQUENCE</scope>
    <source>
        <strain evidence="10">MELC-2E11</strain>
        <tissue evidence="10">Siphon/mantle</tissue>
    </source>
</reference>
<evidence type="ECO:0000256" key="6">
    <source>
        <dbReference type="ARBA" id="ARBA00023157"/>
    </source>
</evidence>
<dbReference type="Proteomes" id="UP001164746">
    <property type="component" value="Chromosome 3"/>
</dbReference>
<protein>
    <submittedName>
        <fullName evidence="10">FBN1-like protein</fullName>
    </submittedName>
</protein>
<evidence type="ECO:0000313" key="10">
    <source>
        <dbReference type="EMBL" id="WAR00911.1"/>
    </source>
</evidence>
<feature type="domain" description="EGF-like" evidence="9">
    <location>
        <begin position="87"/>
        <end position="129"/>
    </location>
</feature>
<evidence type="ECO:0000256" key="7">
    <source>
        <dbReference type="ARBA" id="ARBA00023180"/>
    </source>
</evidence>
<dbReference type="InterPro" id="IPR009030">
    <property type="entry name" value="Growth_fac_rcpt_cys_sf"/>
</dbReference>
<dbReference type="PROSITE" id="PS00010">
    <property type="entry name" value="ASX_HYDROXYL"/>
    <property type="match status" value="4"/>
</dbReference>
<accession>A0ABY7E173</accession>
<evidence type="ECO:0000256" key="2">
    <source>
        <dbReference type="ARBA" id="ARBA00022525"/>
    </source>
</evidence>
<dbReference type="InterPro" id="IPR000742">
    <property type="entry name" value="EGF"/>
</dbReference>
<evidence type="ECO:0000256" key="5">
    <source>
        <dbReference type="ARBA" id="ARBA00022737"/>
    </source>
</evidence>
<evidence type="ECO:0000313" key="11">
    <source>
        <dbReference type="Proteomes" id="UP001164746"/>
    </source>
</evidence>
<organism evidence="10 11">
    <name type="scientific">Mya arenaria</name>
    <name type="common">Soft-shell clam</name>
    <dbReference type="NCBI Taxonomy" id="6604"/>
    <lineage>
        <taxon>Eukaryota</taxon>
        <taxon>Metazoa</taxon>
        <taxon>Spiralia</taxon>
        <taxon>Lophotrochozoa</taxon>
        <taxon>Mollusca</taxon>
        <taxon>Bivalvia</taxon>
        <taxon>Autobranchia</taxon>
        <taxon>Heteroconchia</taxon>
        <taxon>Euheterodonta</taxon>
        <taxon>Imparidentia</taxon>
        <taxon>Neoheterodontei</taxon>
        <taxon>Myida</taxon>
        <taxon>Myoidea</taxon>
        <taxon>Myidae</taxon>
        <taxon>Mya</taxon>
    </lineage>
</organism>
<feature type="domain" description="EGF-like" evidence="9">
    <location>
        <begin position="6"/>
        <end position="46"/>
    </location>
</feature>
<dbReference type="InterPro" id="IPR049883">
    <property type="entry name" value="NOTCH1_EGF-like"/>
</dbReference>
<dbReference type="CDD" id="cd00054">
    <property type="entry name" value="EGF_CA"/>
    <property type="match status" value="3"/>
</dbReference>
<comment type="caution">
    <text evidence="8">Lacks conserved residue(s) required for the propagation of feature annotation.</text>
</comment>
<evidence type="ECO:0000256" key="3">
    <source>
        <dbReference type="ARBA" id="ARBA00022536"/>
    </source>
</evidence>
<dbReference type="PANTHER" id="PTHR47333:SF4">
    <property type="entry name" value="EGF-LIKE DOMAIN-CONTAINING PROTEIN"/>
    <property type="match status" value="1"/>
</dbReference>
<dbReference type="PROSITE" id="PS01187">
    <property type="entry name" value="EGF_CA"/>
    <property type="match status" value="2"/>
</dbReference>
<keyword evidence="11" id="KW-1185">Reference proteome</keyword>
<dbReference type="Pfam" id="PF07645">
    <property type="entry name" value="EGF_CA"/>
    <property type="match status" value="4"/>
</dbReference>
<feature type="domain" description="EGF-like" evidence="9">
    <location>
        <begin position="47"/>
        <end position="86"/>
    </location>
</feature>
<dbReference type="InterPro" id="IPR052080">
    <property type="entry name" value="vWF_C/EGF_Fibrillin"/>
</dbReference>